<dbReference type="GeneID" id="34609157"/>
<dbReference type="RefSeq" id="XP_022582150.1">
    <property type="nucleotide sequence ID" value="XM_022722692.1"/>
</dbReference>
<dbReference type="EMBL" id="KV878340">
    <property type="protein sequence ID" value="OJJ47640.1"/>
    <property type="molecule type" value="Genomic_DNA"/>
</dbReference>
<sequence length="109" mass="12010">MEGELWVGPAGLRPSLAVYWPAANESGARPRAEIPAVICHWAEARGRSSPDAFWNWVKTENTGGYKRSTAYGIPSYLLSCATFVGDLTVLVRLYNVPRLVKKSSHIMTS</sequence>
<evidence type="ECO:0000313" key="1">
    <source>
        <dbReference type="EMBL" id="OJJ47640.1"/>
    </source>
</evidence>
<reference evidence="2" key="1">
    <citation type="journal article" date="2017" name="Genome Biol.">
        <title>Comparative genomics reveals high biological diversity and specific adaptations in the industrially and medically important fungal genus Aspergillus.</title>
        <authorList>
            <person name="de Vries R.P."/>
            <person name="Riley R."/>
            <person name="Wiebenga A."/>
            <person name="Aguilar-Osorio G."/>
            <person name="Amillis S."/>
            <person name="Uchima C.A."/>
            <person name="Anderluh G."/>
            <person name="Asadollahi M."/>
            <person name="Askin M."/>
            <person name="Barry K."/>
            <person name="Battaglia E."/>
            <person name="Bayram O."/>
            <person name="Benocci T."/>
            <person name="Braus-Stromeyer S.A."/>
            <person name="Caldana C."/>
            <person name="Canovas D."/>
            <person name="Cerqueira G.C."/>
            <person name="Chen F."/>
            <person name="Chen W."/>
            <person name="Choi C."/>
            <person name="Clum A."/>
            <person name="Dos Santos R.A."/>
            <person name="Damasio A.R."/>
            <person name="Diallinas G."/>
            <person name="Emri T."/>
            <person name="Fekete E."/>
            <person name="Flipphi M."/>
            <person name="Freyberg S."/>
            <person name="Gallo A."/>
            <person name="Gournas C."/>
            <person name="Habgood R."/>
            <person name="Hainaut M."/>
            <person name="Harispe M.L."/>
            <person name="Henrissat B."/>
            <person name="Hilden K.S."/>
            <person name="Hope R."/>
            <person name="Hossain A."/>
            <person name="Karabika E."/>
            <person name="Karaffa L."/>
            <person name="Karanyi Z."/>
            <person name="Krasevec N."/>
            <person name="Kuo A."/>
            <person name="Kusch H."/>
            <person name="LaButti K."/>
            <person name="Lagendijk E.L."/>
            <person name="Lapidus A."/>
            <person name="Levasseur A."/>
            <person name="Lindquist E."/>
            <person name="Lipzen A."/>
            <person name="Logrieco A.F."/>
            <person name="MacCabe A."/>
            <person name="Maekelae M.R."/>
            <person name="Malavazi I."/>
            <person name="Melin P."/>
            <person name="Meyer V."/>
            <person name="Mielnichuk N."/>
            <person name="Miskei M."/>
            <person name="Molnar A.P."/>
            <person name="Mule G."/>
            <person name="Ngan C.Y."/>
            <person name="Orejas M."/>
            <person name="Orosz E."/>
            <person name="Ouedraogo J.P."/>
            <person name="Overkamp K.M."/>
            <person name="Park H.-S."/>
            <person name="Perrone G."/>
            <person name="Piumi F."/>
            <person name="Punt P.J."/>
            <person name="Ram A.F."/>
            <person name="Ramon A."/>
            <person name="Rauscher S."/>
            <person name="Record E."/>
            <person name="Riano-Pachon D.M."/>
            <person name="Robert V."/>
            <person name="Roehrig J."/>
            <person name="Ruller R."/>
            <person name="Salamov A."/>
            <person name="Salih N.S."/>
            <person name="Samson R.A."/>
            <person name="Sandor E."/>
            <person name="Sanguinetti M."/>
            <person name="Schuetze T."/>
            <person name="Sepcic K."/>
            <person name="Shelest E."/>
            <person name="Sherlock G."/>
            <person name="Sophianopoulou V."/>
            <person name="Squina F.M."/>
            <person name="Sun H."/>
            <person name="Susca A."/>
            <person name="Todd R.B."/>
            <person name="Tsang A."/>
            <person name="Unkles S.E."/>
            <person name="van de Wiele N."/>
            <person name="van Rossen-Uffink D."/>
            <person name="Oliveira J.V."/>
            <person name="Vesth T.C."/>
            <person name="Visser J."/>
            <person name="Yu J.-H."/>
            <person name="Zhou M."/>
            <person name="Andersen M.R."/>
            <person name="Archer D.B."/>
            <person name="Baker S.E."/>
            <person name="Benoit I."/>
            <person name="Brakhage A.A."/>
            <person name="Braus G.H."/>
            <person name="Fischer R."/>
            <person name="Frisvad J.C."/>
            <person name="Goldman G.H."/>
            <person name="Houbraken J."/>
            <person name="Oakley B."/>
            <person name="Pocsi I."/>
            <person name="Scazzocchio C."/>
            <person name="Seiboth B."/>
            <person name="vanKuyk P.A."/>
            <person name="Wortman J."/>
            <person name="Dyer P.S."/>
            <person name="Grigoriev I.V."/>
        </authorList>
    </citation>
    <scope>NUCLEOTIDE SEQUENCE [LARGE SCALE GENOMIC DNA]</scope>
    <source>
        <strain evidence="2">CBS 506.65</strain>
    </source>
</reference>
<dbReference type="Proteomes" id="UP000184188">
    <property type="component" value="Unassembled WGS sequence"/>
</dbReference>
<keyword evidence="2" id="KW-1185">Reference proteome</keyword>
<dbReference type="AlphaFoldDB" id="A0A1L9SKA2"/>
<evidence type="ECO:0000313" key="2">
    <source>
        <dbReference type="Proteomes" id="UP000184188"/>
    </source>
</evidence>
<name>A0A1L9SKA2_9EURO</name>
<dbReference type="VEuPathDB" id="FungiDB:ASPZODRAFT_131189"/>
<organism evidence="1 2">
    <name type="scientific">Penicilliopsis zonata CBS 506.65</name>
    <dbReference type="NCBI Taxonomy" id="1073090"/>
    <lineage>
        <taxon>Eukaryota</taxon>
        <taxon>Fungi</taxon>
        <taxon>Dikarya</taxon>
        <taxon>Ascomycota</taxon>
        <taxon>Pezizomycotina</taxon>
        <taxon>Eurotiomycetes</taxon>
        <taxon>Eurotiomycetidae</taxon>
        <taxon>Eurotiales</taxon>
        <taxon>Aspergillaceae</taxon>
        <taxon>Penicilliopsis</taxon>
    </lineage>
</organism>
<proteinExistence type="predicted"/>
<protein>
    <submittedName>
        <fullName evidence="1">Uncharacterized protein</fullName>
    </submittedName>
</protein>
<accession>A0A1L9SKA2</accession>
<gene>
    <name evidence="1" type="ORF">ASPZODRAFT_131189</name>
</gene>